<accession>A0A067BE75</accession>
<evidence type="ECO:0000313" key="1">
    <source>
        <dbReference type="EMBL" id="KDO16654.1"/>
    </source>
</evidence>
<protein>
    <submittedName>
        <fullName evidence="1">Uncharacterized protein</fullName>
    </submittedName>
</protein>
<dbReference type="GeneID" id="24142413"/>
<dbReference type="KEGG" id="spar:SPRG_21975"/>
<name>A0A067BE75_SAPPC</name>
<proteinExistence type="predicted"/>
<reference evidence="1 2" key="1">
    <citation type="journal article" date="2013" name="PLoS Genet.">
        <title>Distinctive expansion of potential virulence genes in the genome of the oomycete fish pathogen Saprolegnia parasitica.</title>
        <authorList>
            <person name="Jiang R.H."/>
            <person name="de Bruijn I."/>
            <person name="Haas B.J."/>
            <person name="Belmonte R."/>
            <person name="Lobach L."/>
            <person name="Christie J."/>
            <person name="van den Ackerveken G."/>
            <person name="Bottin A."/>
            <person name="Bulone V."/>
            <person name="Diaz-Moreno S.M."/>
            <person name="Dumas B."/>
            <person name="Fan L."/>
            <person name="Gaulin E."/>
            <person name="Govers F."/>
            <person name="Grenville-Briggs L.J."/>
            <person name="Horner N.R."/>
            <person name="Levin J.Z."/>
            <person name="Mammella M."/>
            <person name="Meijer H.J."/>
            <person name="Morris P."/>
            <person name="Nusbaum C."/>
            <person name="Oome S."/>
            <person name="Phillips A.J."/>
            <person name="van Rooyen D."/>
            <person name="Rzeszutek E."/>
            <person name="Saraiva M."/>
            <person name="Secombes C.J."/>
            <person name="Seidl M.F."/>
            <person name="Snel B."/>
            <person name="Stassen J.H."/>
            <person name="Sykes S."/>
            <person name="Tripathy S."/>
            <person name="van den Berg H."/>
            <person name="Vega-Arreguin J.C."/>
            <person name="Wawra S."/>
            <person name="Young S.K."/>
            <person name="Zeng Q."/>
            <person name="Dieguez-Uribeondo J."/>
            <person name="Russ C."/>
            <person name="Tyler B.M."/>
            <person name="van West P."/>
        </authorList>
    </citation>
    <scope>NUCLEOTIDE SEQUENCE [LARGE SCALE GENOMIC DNA]</scope>
    <source>
        <strain evidence="1 2">CBS 223.65</strain>
    </source>
</reference>
<dbReference type="Proteomes" id="UP000030745">
    <property type="component" value="Unassembled WGS sequence"/>
</dbReference>
<dbReference type="AlphaFoldDB" id="A0A067BE75"/>
<sequence length="130" mass="14369">MRARVLKVAPGRRARLERLAVAGRAAALVKYSLSLRPGEVNMFQRGQPSTTAAAYEKVWNGLAEYCLLRGDYESLLFLDDRVPVSMPSMGARTIAEYIDYKTQPRSTALDDEYGRAILGADLEPVCCPLS</sequence>
<dbReference type="VEuPathDB" id="FungiDB:SPRG_21975"/>
<evidence type="ECO:0000313" key="2">
    <source>
        <dbReference type="Proteomes" id="UP000030745"/>
    </source>
</evidence>
<dbReference type="EMBL" id="KK583999">
    <property type="protein sequence ID" value="KDO16654.1"/>
    <property type="molecule type" value="Genomic_DNA"/>
</dbReference>
<organism evidence="1 2">
    <name type="scientific">Saprolegnia parasitica (strain CBS 223.65)</name>
    <dbReference type="NCBI Taxonomy" id="695850"/>
    <lineage>
        <taxon>Eukaryota</taxon>
        <taxon>Sar</taxon>
        <taxon>Stramenopiles</taxon>
        <taxon>Oomycota</taxon>
        <taxon>Saprolegniomycetes</taxon>
        <taxon>Saprolegniales</taxon>
        <taxon>Saprolegniaceae</taxon>
        <taxon>Saprolegnia</taxon>
    </lineage>
</organism>
<dbReference type="OrthoDB" id="2158984at2759"/>
<keyword evidence="2" id="KW-1185">Reference proteome</keyword>
<gene>
    <name evidence="1" type="ORF">SPRG_21975</name>
</gene>
<dbReference type="RefSeq" id="XP_012212636.1">
    <property type="nucleotide sequence ID" value="XM_012357246.1"/>
</dbReference>